<dbReference type="SUPFAM" id="SSF47598">
    <property type="entry name" value="Ribbon-helix-helix"/>
    <property type="match status" value="1"/>
</dbReference>
<evidence type="ECO:0000313" key="3">
    <source>
        <dbReference type="Proteomes" id="UP000567795"/>
    </source>
</evidence>
<dbReference type="InterPro" id="IPR013321">
    <property type="entry name" value="Arc_rbn_hlx_hlx"/>
</dbReference>
<feature type="domain" description="Ribbon-helix-helix protein CopG" evidence="1">
    <location>
        <begin position="4"/>
        <end position="40"/>
    </location>
</feature>
<dbReference type="AlphaFoldDB" id="A0A852ZVD3"/>
<sequence length="67" mass="7911">MLMKIQLPDSTREALCRLAEEKETSVQQLVRQALDEYLARNGQRVEVREAARRYAERHRDLLDRLGD</sequence>
<comment type="caution">
    <text evidence="2">The sequence shown here is derived from an EMBL/GenBank/DDBJ whole genome shotgun (WGS) entry which is preliminary data.</text>
</comment>
<evidence type="ECO:0000313" key="2">
    <source>
        <dbReference type="EMBL" id="NYI05895.1"/>
    </source>
</evidence>
<dbReference type="Pfam" id="PF01402">
    <property type="entry name" value="RHH_1"/>
    <property type="match status" value="1"/>
</dbReference>
<dbReference type="EMBL" id="JACBZD010000001">
    <property type="protein sequence ID" value="NYI05895.1"/>
    <property type="molecule type" value="Genomic_DNA"/>
</dbReference>
<dbReference type="GO" id="GO:0006355">
    <property type="term" value="P:regulation of DNA-templated transcription"/>
    <property type="evidence" value="ECO:0007669"/>
    <property type="project" value="InterPro"/>
</dbReference>
<evidence type="ECO:0000259" key="1">
    <source>
        <dbReference type="Pfam" id="PF01402"/>
    </source>
</evidence>
<organism evidence="2 3">
    <name type="scientific">Allostreptomyces psammosilenae</name>
    <dbReference type="NCBI Taxonomy" id="1892865"/>
    <lineage>
        <taxon>Bacteria</taxon>
        <taxon>Bacillati</taxon>
        <taxon>Actinomycetota</taxon>
        <taxon>Actinomycetes</taxon>
        <taxon>Kitasatosporales</taxon>
        <taxon>Streptomycetaceae</taxon>
        <taxon>Allostreptomyces</taxon>
    </lineage>
</organism>
<keyword evidence="3" id="KW-1185">Reference proteome</keyword>
<name>A0A852ZVD3_9ACTN</name>
<dbReference type="InterPro" id="IPR010985">
    <property type="entry name" value="Ribbon_hlx_hlx"/>
</dbReference>
<reference evidence="2 3" key="1">
    <citation type="submission" date="2020-07" db="EMBL/GenBank/DDBJ databases">
        <title>Sequencing the genomes of 1000 actinobacteria strains.</title>
        <authorList>
            <person name="Klenk H.-P."/>
        </authorList>
    </citation>
    <scope>NUCLEOTIDE SEQUENCE [LARGE SCALE GENOMIC DNA]</scope>
    <source>
        <strain evidence="2 3">DSM 42178</strain>
    </source>
</reference>
<dbReference type="InterPro" id="IPR002145">
    <property type="entry name" value="CopG"/>
</dbReference>
<dbReference type="Proteomes" id="UP000567795">
    <property type="component" value="Unassembled WGS sequence"/>
</dbReference>
<dbReference type="RefSeq" id="WP_179814552.1">
    <property type="nucleotide sequence ID" value="NZ_JACBZD010000001.1"/>
</dbReference>
<protein>
    <submittedName>
        <fullName evidence="2">Putative transcriptional regulator</fullName>
    </submittedName>
</protein>
<dbReference type="Gene3D" id="1.10.1220.10">
    <property type="entry name" value="Met repressor-like"/>
    <property type="match status" value="1"/>
</dbReference>
<gene>
    <name evidence="2" type="ORF">FHU37_002838</name>
</gene>
<proteinExistence type="predicted"/>
<accession>A0A852ZVD3</accession>